<dbReference type="OrthoDB" id="9811967at2"/>
<dbReference type="EMBL" id="SMGD01000012">
    <property type="protein sequence ID" value="TCK57982.1"/>
    <property type="molecule type" value="Genomic_DNA"/>
</dbReference>
<dbReference type="PANTHER" id="PTHR38684">
    <property type="entry name" value="PROTEIN AMPE"/>
    <property type="match status" value="1"/>
</dbReference>
<name>A0A4R1K1Y0_9GAMM</name>
<evidence type="ECO:0000313" key="3">
    <source>
        <dbReference type="Proteomes" id="UP000295565"/>
    </source>
</evidence>
<protein>
    <submittedName>
        <fullName evidence="2">AmpE protein</fullName>
    </submittedName>
</protein>
<dbReference type="InterPro" id="IPR052966">
    <property type="entry name" value="Beta-lactamase_Reg"/>
</dbReference>
<evidence type="ECO:0000256" key="1">
    <source>
        <dbReference type="SAM" id="Phobius"/>
    </source>
</evidence>
<keyword evidence="1" id="KW-0472">Membrane</keyword>
<dbReference type="GO" id="GO:0005886">
    <property type="term" value="C:plasma membrane"/>
    <property type="evidence" value="ECO:0007669"/>
    <property type="project" value="TreeGrafter"/>
</dbReference>
<evidence type="ECO:0000313" key="2">
    <source>
        <dbReference type="EMBL" id="TCK57982.1"/>
    </source>
</evidence>
<reference evidence="2 3" key="1">
    <citation type="submission" date="2019-03" db="EMBL/GenBank/DDBJ databases">
        <title>Genomic Encyclopedia of Type Strains, Phase IV (KMG-IV): sequencing the most valuable type-strain genomes for metagenomic binning, comparative biology and taxonomic classification.</title>
        <authorList>
            <person name="Goeker M."/>
        </authorList>
    </citation>
    <scope>NUCLEOTIDE SEQUENCE [LARGE SCALE GENOMIC DNA]</scope>
    <source>
        <strain evidence="2 3">DSM 18577</strain>
    </source>
</reference>
<organism evidence="2 3">
    <name type="scientific">Celerinatantimonas diazotrophica</name>
    <dbReference type="NCBI Taxonomy" id="412034"/>
    <lineage>
        <taxon>Bacteria</taxon>
        <taxon>Pseudomonadati</taxon>
        <taxon>Pseudomonadota</taxon>
        <taxon>Gammaproteobacteria</taxon>
        <taxon>Celerinatantimonadaceae</taxon>
        <taxon>Celerinatantimonas</taxon>
    </lineage>
</organism>
<accession>A0A4R1K1Y0</accession>
<dbReference type="AlphaFoldDB" id="A0A4R1K1Y0"/>
<keyword evidence="3" id="KW-1185">Reference proteome</keyword>
<feature type="transmembrane region" description="Helical" evidence="1">
    <location>
        <begin position="143"/>
        <end position="165"/>
    </location>
</feature>
<feature type="transmembrane region" description="Helical" evidence="1">
    <location>
        <begin position="69"/>
        <end position="89"/>
    </location>
</feature>
<feature type="transmembrane region" description="Helical" evidence="1">
    <location>
        <begin position="262"/>
        <end position="280"/>
    </location>
</feature>
<dbReference type="InterPro" id="IPR031347">
    <property type="entry name" value="AmpE"/>
</dbReference>
<dbReference type="PANTHER" id="PTHR38684:SF1">
    <property type="entry name" value="PROTEIN AMPE"/>
    <property type="match status" value="1"/>
</dbReference>
<dbReference type="GO" id="GO:0046677">
    <property type="term" value="P:response to antibiotic"/>
    <property type="evidence" value="ECO:0007669"/>
    <property type="project" value="TreeGrafter"/>
</dbReference>
<keyword evidence="1" id="KW-1133">Transmembrane helix</keyword>
<dbReference type="Pfam" id="PF17113">
    <property type="entry name" value="AmpE"/>
    <property type="match status" value="1"/>
</dbReference>
<proteinExistence type="predicted"/>
<keyword evidence="1" id="KW-0812">Transmembrane</keyword>
<dbReference type="RefSeq" id="WP_131912506.1">
    <property type="nucleotide sequence ID" value="NZ_OU594967.1"/>
</dbReference>
<gene>
    <name evidence="2" type="ORF">EV690_1686</name>
</gene>
<comment type="caution">
    <text evidence="2">The sequence shown here is derived from an EMBL/GenBank/DDBJ whole genome shotgun (WGS) entry which is preliminary data.</text>
</comment>
<sequence length="281" mass="32589">MSLIALIIALLLERTRHSQSRWVFHELCEHWYRWLPCRHSWSWLLFGFVLPTLVLGAVQWFIQGWLLGLLSLIWWIVLPLLVLGCPLLQRAFRDYLRQGGVAPQLASQHFNERLAKLFPGCLNHPIDSQFQTGLFLCWINFRYYFAIVFWFAIGGPALAVGYALLRSLEHWAIEHPEQGCNPHVIRRLMYVVDWLPSRLCALSYALTYSSAAGFKIWLASFRDFQHSNAYWLAQIARECIRAPTQVKTNTEHAMAMMQLLKSSLLVALAIIALFTIYGWLI</sequence>
<dbReference type="Proteomes" id="UP000295565">
    <property type="component" value="Unassembled WGS sequence"/>
</dbReference>
<feature type="transmembrane region" description="Helical" evidence="1">
    <location>
        <begin position="42"/>
        <end position="62"/>
    </location>
</feature>